<dbReference type="STRING" id="356882.A0A423WUS9"/>
<reference evidence="1 2" key="1">
    <citation type="submission" date="2015-09" db="EMBL/GenBank/DDBJ databases">
        <title>Host preference determinants of Valsa canker pathogens revealed by comparative genomics.</title>
        <authorList>
            <person name="Yin Z."/>
            <person name="Huang L."/>
        </authorList>
    </citation>
    <scope>NUCLEOTIDE SEQUENCE [LARGE SCALE GENOMIC DNA]</scope>
    <source>
        <strain evidence="1 2">03-1</strain>
    </source>
</reference>
<name>A0A423WUS9_9PEZI</name>
<dbReference type="OrthoDB" id="5327951at2759"/>
<evidence type="ECO:0000313" key="2">
    <source>
        <dbReference type="Proteomes" id="UP000283895"/>
    </source>
</evidence>
<proteinExistence type="predicted"/>
<comment type="caution">
    <text evidence="1">The sequence shown here is derived from an EMBL/GenBank/DDBJ whole genome shotgun (WGS) entry which is preliminary data.</text>
</comment>
<dbReference type="Proteomes" id="UP000283895">
    <property type="component" value="Unassembled WGS sequence"/>
</dbReference>
<sequence>MSPSLLGVYTPVDPSTYSPIYPANPHPRIQEIASLITELDNLFIDMRYLPASSISFPPHKHLPLNLTQPARYGVSKEVVDLWQMIPYANEHFETNWNFGSDAGEFLKWGEFLDDLRGSWDMNNTWFQTIVNPFYGIEELDPDLAPESRAEDADERDWDHERGPYMRPWYATLSNVGNHGSVMVLDTKTWEMWLIDQMGGSTDPVFQEKPGEHTLENHGCTNVFDLRQYPSRPAVEFLKDIIGRFRTLEWIPGGLYGPEPEDSDDPRYNNYKLLYEECGWPDKFNPLLFDKLRAAGGDKYDFREPDHEDTSVPKAYEPLNQLYQVMATERAFIQIQIDIVDAKYRLAYEADQLPDYDRRRLEVWVEMQQEGDEPPAERWSDDQARLKIELDFRMSELEALQTQTGRYLGPGWAGVSGEELRDLYNDRKPVEERRISELESLIRDQDEQSRSQRRYMEAKLAASTVPEDAWRALAEEHKEWENDAWEGRWSILGSGTILVDVKRVLDEDMDLEKLRKELVYALEKSEYPNWTGQRKWRNKEGVVAMAEVDGMRPDHAEL</sequence>
<dbReference type="AlphaFoldDB" id="A0A423WUS9"/>
<accession>A0A423WUS9</accession>
<organism evidence="1 2">
    <name type="scientific">Cytospora schulzeri</name>
    <dbReference type="NCBI Taxonomy" id="448051"/>
    <lineage>
        <taxon>Eukaryota</taxon>
        <taxon>Fungi</taxon>
        <taxon>Dikarya</taxon>
        <taxon>Ascomycota</taxon>
        <taxon>Pezizomycotina</taxon>
        <taxon>Sordariomycetes</taxon>
        <taxon>Sordariomycetidae</taxon>
        <taxon>Diaporthales</taxon>
        <taxon>Cytosporaceae</taxon>
        <taxon>Cytospora</taxon>
    </lineage>
</organism>
<keyword evidence="2" id="KW-1185">Reference proteome</keyword>
<evidence type="ECO:0000313" key="1">
    <source>
        <dbReference type="EMBL" id="ROW07316.1"/>
    </source>
</evidence>
<gene>
    <name evidence="1" type="ORF">VMCG_03747</name>
</gene>
<protein>
    <submittedName>
        <fullName evidence="1">Uncharacterized protein</fullName>
    </submittedName>
</protein>
<dbReference type="EMBL" id="LKEA01000008">
    <property type="protein sequence ID" value="ROW07316.1"/>
    <property type="molecule type" value="Genomic_DNA"/>
</dbReference>